<feature type="region of interest" description="Disordered" evidence="1">
    <location>
        <begin position="1"/>
        <end position="47"/>
    </location>
</feature>
<organism evidence="2 3">
    <name type="scientific">Thelonectria olida</name>
    <dbReference type="NCBI Taxonomy" id="1576542"/>
    <lineage>
        <taxon>Eukaryota</taxon>
        <taxon>Fungi</taxon>
        <taxon>Dikarya</taxon>
        <taxon>Ascomycota</taxon>
        <taxon>Pezizomycotina</taxon>
        <taxon>Sordariomycetes</taxon>
        <taxon>Hypocreomycetidae</taxon>
        <taxon>Hypocreales</taxon>
        <taxon>Nectriaceae</taxon>
        <taxon>Thelonectria</taxon>
    </lineage>
</organism>
<dbReference type="Gene3D" id="3.30.710.10">
    <property type="entry name" value="Potassium Channel Kv1.1, Chain A"/>
    <property type="match status" value="1"/>
</dbReference>
<proteinExistence type="predicted"/>
<dbReference type="OrthoDB" id="5326346at2759"/>
<name>A0A9P8VU25_9HYPO</name>
<accession>A0A9P8VU25</accession>
<reference evidence="2 3" key="1">
    <citation type="journal article" date="2021" name="Nat. Commun.">
        <title>Genetic determinants of endophytism in the Arabidopsis root mycobiome.</title>
        <authorList>
            <person name="Mesny F."/>
            <person name="Miyauchi S."/>
            <person name="Thiergart T."/>
            <person name="Pickel B."/>
            <person name="Atanasova L."/>
            <person name="Karlsson M."/>
            <person name="Huettel B."/>
            <person name="Barry K.W."/>
            <person name="Haridas S."/>
            <person name="Chen C."/>
            <person name="Bauer D."/>
            <person name="Andreopoulos W."/>
            <person name="Pangilinan J."/>
            <person name="LaButti K."/>
            <person name="Riley R."/>
            <person name="Lipzen A."/>
            <person name="Clum A."/>
            <person name="Drula E."/>
            <person name="Henrissat B."/>
            <person name="Kohler A."/>
            <person name="Grigoriev I.V."/>
            <person name="Martin F.M."/>
            <person name="Hacquard S."/>
        </authorList>
    </citation>
    <scope>NUCLEOTIDE SEQUENCE [LARGE SCALE GENOMIC DNA]</scope>
    <source>
        <strain evidence="2 3">MPI-CAGE-CH-0241</strain>
    </source>
</reference>
<evidence type="ECO:0000313" key="3">
    <source>
        <dbReference type="Proteomes" id="UP000777438"/>
    </source>
</evidence>
<dbReference type="EMBL" id="JAGPYM010000047">
    <property type="protein sequence ID" value="KAH6872041.1"/>
    <property type="molecule type" value="Genomic_DNA"/>
</dbReference>
<protein>
    <recommendedName>
        <fullName evidence="4">BTB domain-containing protein</fullName>
    </recommendedName>
</protein>
<comment type="caution">
    <text evidence="2">The sequence shown here is derived from an EMBL/GenBank/DDBJ whole genome shotgun (WGS) entry which is preliminary data.</text>
</comment>
<gene>
    <name evidence="2" type="ORF">B0T10DRAFT_533321</name>
</gene>
<evidence type="ECO:0000313" key="2">
    <source>
        <dbReference type="EMBL" id="KAH6872041.1"/>
    </source>
</evidence>
<sequence>MNKRARRSPRCRRALAEEAPAEESVAEEPAENPLEESTGNETEEGSVMRMRVSSRHLILASPVFRNMLDGPFKEGTACEPGRRQISTSNWDANALMILLNIIHGHLREVPRSLSLEMPAKFAIIVDYYKCHEVVEVFVDIWLKAMENNLPTFHGKELMLWLLVSWVFSQDETRIKHSKNTIMAMDLPIPGDVLGKIDDKRQEALAQVFESLYGLFDTVCDESVYSFEYSSMLLGPLTKELRRYRTLNPRATKPFAGHSTVKGMVNGFQTPPWSPLRRSRHKSYYYEECAKHSCSIIAQMKPILEKIEEGLHGLKLENYHRLVDRK</sequence>
<feature type="compositionally biased region" description="Acidic residues" evidence="1">
    <location>
        <begin position="19"/>
        <end position="34"/>
    </location>
</feature>
<keyword evidence="3" id="KW-1185">Reference proteome</keyword>
<evidence type="ECO:0008006" key="4">
    <source>
        <dbReference type="Google" id="ProtNLM"/>
    </source>
</evidence>
<dbReference type="AlphaFoldDB" id="A0A9P8VU25"/>
<evidence type="ECO:0000256" key="1">
    <source>
        <dbReference type="SAM" id="MobiDB-lite"/>
    </source>
</evidence>
<dbReference type="InterPro" id="IPR011333">
    <property type="entry name" value="SKP1/BTB/POZ_sf"/>
</dbReference>
<feature type="compositionally biased region" description="Basic residues" evidence="1">
    <location>
        <begin position="1"/>
        <end position="13"/>
    </location>
</feature>
<dbReference type="Proteomes" id="UP000777438">
    <property type="component" value="Unassembled WGS sequence"/>
</dbReference>